<feature type="transmembrane region" description="Helical" evidence="1">
    <location>
        <begin position="134"/>
        <end position="152"/>
    </location>
</feature>
<evidence type="ECO:0000313" key="2">
    <source>
        <dbReference type="EMBL" id="REG83075.1"/>
    </source>
</evidence>
<dbReference type="Pfam" id="PF06127">
    <property type="entry name" value="Mpo1-like"/>
    <property type="match status" value="1"/>
</dbReference>
<protein>
    <submittedName>
        <fullName evidence="2">Putative membrane protein YGL010W</fullName>
    </submittedName>
</protein>
<comment type="caution">
    <text evidence="2">The sequence shown here is derived from an EMBL/GenBank/DDBJ whole genome shotgun (WGS) entry which is preliminary data.</text>
</comment>
<evidence type="ECO:0000256" key="1">
    <source>
        <dbReference type="SAM" id="Phobius"/>
    </source>
</evidence>
<feature type="transmembrane region" description="Helical" evidence="1">
    <location>
        <begin position="22"/>
        <end position="45"/>
    </location>
</feature>
<feature type="transmembrane region" description="Helical" evidence="1">
    <location>
        <begin position="105"/>
        <end position="122"/>
    </location>
</feature>
<dbReference type="GO" id="GO:0046521">
    <property type="term" value="P:sphingoid catabolic process"/>
    <property type="evidence" value="ECO:0007669"/>
    <property type="project" value="TreeGrafter"/>
</dbReference>
<sequence>MRKIDALFYEYGLSHQNMTNKLIHWFCVPAIFFSIVGLIFSIPVGPLPDLMPFLGNFANWATIVLALVLIYYLMLSTPLTLGMFLFSALCLAVANFIDLNSPGKLWMFSIAIFVLSWIMQFYGHKVEGKKPTFLKDLQFLLIGPAWLMHFIYKKWGFSY</sequence>
<accession>A0A3E0DMQ8</accession>
<proteinExistence type="predicted"/>
<dbReference type="EMBL" id="QUNF01000019">
    <property type="protein sequence ID" value="REG83075.1"/>
    <property type="molecule type" value="Genomic_DNA"/>
</dbReference>
<name>A0A3E0DMQ8_9BACT</name>
<dbReference type="PANTHER" id="PTHR28026:SF9">
    <property type="entry name" value="2-HYDROXY-PALMITIC ACID DIOXYGENASE MPO1"/>
    <property type="match status" value="1"/>
</dbReference>
<dbReference type="GO" id="GO:0016020">
    <property type="term" value="C:membrane"/>
    <property type="evidence" value="ECO:0007669"/>
    <property type="project" value="GOC"/>
</dbReference>
<keyword evidence="1" id="KW-0812">Transmembrane</keyword>
<dbReference type="PANTHER" id="PTHR28026">
    <property type="entry name" value="DUF962 DOMAIN PROTEIN (AFU_ORTHOLOGUE AFUA_8G05310)"/>
    <property type="match status" value="1"/>
</dbReference>
<keyword evidence="1" id="KW-0472">Membrane</keyword>
<keyword evidence="1" id="KW-1133">Transmembrane helix</keyword>
<feature type="transmembrane region" description="Helical" evidence="1">
    <location>
        <begin position="81"/>
        <end position="99"/>
    </location>
</feature>
<reference evidence="2 3" key="1">
    <citation type="submission" date="2018-08" db="EMBL/GenBank/DDBJ databases">
        <title>Genomic Encyclopedia of Archaeal and Bacterial Type Strains, Phase II (KMG-II): from individual species to whole genera.</title>
        <authorList>
            <person name="Goeker M."/>
        </authorList>
    </citation>
    <scope>NUCLEOTIDE SEQUENCE [LARGE SCALE GENOMIC DNA]</scope>
    <source>
        <strain evidence="2 3">DSM 15986</strain>
    </source>
</reference>
<dbReference type="OrthoDB" id="5515308at2"/>
<dbReference type="AlphaFoldDB" id="A0A3E0DMQ8"/>
<dbReference type="InterPro" id="IPR009305">
    <property type="entry name" value="Mpo1-like"/>
</dbReference>
<gene>
    <name evidence="2" type="ORF">C8N25_11939</name>
</gene>
<dbReference type="RefSeq" id="WP_086542205.1">
    <property type="nucleotide sequence ID" value="NZ_MSSW01000044.1"/>
</dbReference>
<dbReference type="Proteomes" id="UP000256405">
    <property type="component" value="Unassembled WGS sequence"/>
</dbReference>
<organism evidence="2 3">
    <name type="scientific">Algoriphagus antarcticus</name>
    <dbReference type="NCBI Taxonomy" id="238540"/>
    <lineage>
        <taxon>Bacteria</taxon>
        <taxon>Pseudomonadati</taxon>
        <taxon>Bacteroidota</taxon>
        <taxon>Cytophagia</taxon>
        <taxon>Cytophagales</taxon>
        <taxon>Cyclobacteriaceae</taxon>
        <taxon>Algoriphagus</taxon>
    </lineage>
</organism>
<keyword evidence="3" id="KW-1185">Reference proteome</keyword>
<evidence type="ECO:0000313" key="3">
    <source>
        <dbReference type="Proteomes" id="UP000256405"/>
    </source>
</evidence>